<evidence type="ECO:0000313" key="5">
    <source>
        <dbReference type="EMBL" id="REG86395.1"/>
    </source>
</evidence>
<dbReference type="InterPro" id="IPR050465">
    <property type="entry name" value="UPF0194_transport"/>
</dbReference>
<protein>
    <submittedName>
        <fullName evidence="5">HlyD family secretion protein</fullName>
    </submittedName>
</protein>
<dbReference type="Proteomes" id="UP000256405">
    <property type="component" value="Unassembled WGS sequence"/>
</dbReference>
<dbReference type="GO" id="GO:1990195">
    <property type="term" value="C:macrolide transmembrane transporter complex"/>
    <property type="evidence" value="ECO:0007669"/>
    <property type="project" value="InterPro"/>
</dbReference>
<evidence type="ECO:0000313" key="6">
    <source>
        <dbReference type="Proteomes" id="UP000256405"/>
    </source>
</evidence>
<dbReference type="Gene3D" id="2.40.30.170">
    <property type="match status" value="1"/>
</dbReference>
<evidence type="ECO:0000256" key="1">
    <source>
        <dbReference type="ARBA" id="ARBA00004196"/>
    </source>
</evidence>
<reference evidence="5 6" key="1">
    <citation type="submission" date="2018-08" db="EMBL/GenBank/DDBJ databases">
        <title>Genomic Encyclopedia of Archaeal and Bacterial Type Strains, Phase II (KMG-II): from individual species to whole genera.</title>
        <authorList>
            <person name="Goeker M."/>
        </authorList>
    </citation>
    <scope>NUCLEOTIDE SEQUENCE [LARGE SCALE GENOMIC DNA]</scope>
    <source>
        <strain evidence="5 6">DSM 15986</strain>
    </source>
</reference>
<dbReference type="PANTHER" id="PTHR32347">
    <property type="entry name" value="EFFLUX SYSTEM COMPONENT YKNX-RELATED"/>
    <property type="match status" value="1"/>
</dbReference>
<proteinExistence type="predicted"/>
<evidence type="ECO:0000256" key="3">
    <source>
        <dbReference type="SAM" id="Coils"/>
    </source>
</evidence>
<evidence type="ECO:0000256" key="2">
    <source>
        <dbReference type="ARBA" id="ARBA00023054"/>
    </source>
</evidence>
<dbReference type="GO" id="GO:0030313">
    <property type="term" value="C:cell envelope"/>
    <property type="evidence" value="ECO:0007669"/>
    <property type="project" value="UniProtKB-SubCell"/>
</dbReference>
<feature type="coiled-coil region" evidence="3">
    <location>
        <begin position="97"/>
        <end position="141"/>
    </location>
</feature>
<dbReference type="PROSITE" id="PS51257">
    <property type="entry name" value="PROKAR_LIPOPROTEIN"/>
    <property type="match status" value="1"/>
</dbReference>
<dbReference type="GO" id="GO:0019898">
    <property type="term" value="C:extrinsic component of membrane"/>
    <property type="evidence" value="ECO:0007669"/>
    <property type="project" value="InterPro"/>
</dbReference>
<sequence>MKTFQKIIFASLFLPLVIGCTEEKTFDASGSFEAEETIISAEALGVLKQFDLEEGQVLSANQFIGYVDSVQLFLKKRQLEAQITALYGRKPNISAQLAALEVQLKTVNLEANRVSNLVKANAATSKQLDDATAQVAMIEAQIVAQKSTLNISSQGISNDATPMEVQIAQLNDQLEKSKIINPLAGTVLSKYAEQSEMTAPGKPLYKIADLSNIILRVYISGNQLSHVKLGQKVTVHTDNGEGGFDQTEGTISWINDKAEFTPKTIQTKDERANMVYAIKVDVPNDGKFKIGMYGEINFL</sequence>
<name>A0A3E0DU50_9BACT</name>
<dbReference type="AlphaFoldDB" id="A0A3E0DU50"/>
<keyword evidence="6" id="KW-1185">Reference proteome</keyword>
<feature type="domain" description="Multidrug resistance protein MdtA-like alpha-helical hairpin" evidence="4">
    <location>
        <begin position="93"/>
        <end position="150"/>
    </location>
</feature>
<dbReference type="InterPro" id="IPR058624">
    <property type="entry name" value="MdtA-like_HH"/>
</dbReference>
<dbReference type="GO" id="GO:1990961">
    <property type="term" value="P:xenobiotic detoxification by transmembrane export across the plasma membrane"/>
    <property type="evidence" value="ECO:0007669"/>
    <property type="project" value="InterPro"/>
</dbReference>
<gene>
    <name evidence="5" type="ORF">C8N25_11299</name>
</gene>
<organism evidence="5 6">
    <name type="scientific">Algoriphagus antarcticus</name>
    <dbReference type="NCBI Taxonomy" id="238540"/>
    <lineage>
        <taxon>Bacteria</taxon>
        <taxon>Pseudomonadati</taxon>
        <taxon>Bacteroidota</taxon>
        <taxon>Cytophagia</taxon>
        <taxon>Cytophagales</taxon>
        <taxon>Cyclobacteriaceae</taxon>
        <taxon>Algoriphagus</taxon>
    </lineage>
</organism>
<comment type="subcellular location">
    <subcellularLocation>
        <location evidence="1">Cell envelope</location>
    </subcellularLocation>
</comment>
<accession>A0A3E0DU50</accession>
<dbReference type="Gene3D" id="6.10.140.1990">
    <property type="match status" value="1"/>
</dbReference>
<dbReference type="EMBL" id="QUNF01000012">
    <property type="protein sequence ID" value="REG86395.1"/>
    <property type="molecule type" value="Genomic_DNA"/>
</dbReference>
<dbReference type="InterPro" id="IPR030190">
    <property type="entry name" value="MacA_alpha-hairpin_sf"/>
</dbReference>
<dbReference type="Pfam" id="PF25876">
    <property type="entry name" value="HH_MFP_RND"/>
    <property type="match status" value="1"/>
</dbReference>
<dbReference type="SUPFAM" id="SSF111369">
    <property type="entry name" value="HlyD-like secretion proteins"/>
    <property type="match status" value="1"/>
</dbReference>
<dbReference type="PANTHER" id="PTHR32347:SF23">
    <property type="entry name" value="BLL5650 PROTEIN"/>
    <property type="match status" value="1"/>
</dbReference>
<comment type="caution">
    <text evidence="5">The sequence shown here is derived from an EMBL/GenBank/DDBJ whole genome shotgun (WGS) entry which is preliminary data.</text>
</comment>
<dbReference type="RefSeq" id="WP_086541181.1">
    <property type="nucleotide sequence ID" value="NZ_MSSW01000019.1"/>
</dbReference>
<keyword evidence="2 3" id="KW-0175">Coiled coil</keyword>
<dbReference type="OrthoDB" id="9778236at2"/>
<evidence type="ECO:0000259" key="4">
    <source>
        <dbReference type="Pfam" id="PF25876"/>
    </source>
</evidence>